<sequence length="335" mass="37335">MGSKRKRKRPNNTVDSNEKRQKISGTRRRRPNPKDSVIKQALLAQFYPQVFTLREYLLSKLPTPSKIRRKKILSVGVCGTSGAIENEELAAYLDRTLVGVSRGGEGIPGDRWRHWNTFSQKADESMSTLINLNAVGRYSQSEIVDFAIWLLFSKNAGAGHGGRVHHLLCQGYQKHASSHMVNRDENFTSAIPGIVSTYPNGHVTSMKTAPWPQILLLVGTEGERAMVDLILDCGVFVEVGDGRGIYHQLCGLPLSELQVLSESERKPPGPPLTVSKNRGVIKVVEHNASSIKFVRSRVMYARAAFNAQGGVRFGLRHIRESLQELQCFELTIKMC</sequence>
<dbReference type="GO" id="GO:0000333">
    <property type="term" value="C:telomerase catalytic core complex"/>
    <property type="evidence" value="ECO:0007669"/>
    <property type="project" value="TreeGrafter"/>
</dbReference>
<feature type="region of interest" description="Disordered" evidence="2">
    <location>
        <begin position="1"/>
        <end position="35"/>
    </location>
</feature>
<keyword evidence="4" id="KW-1185">Reference proteome</keyword>
<keyword evidence="1" id="KW-0808">Transferase</keyword>
<evidence type="ECO:0000313" key="3">
    <source>
        <dbReference type="EMBL" id="KAG9231545.1"/>
    </source>
</evidence>
<feature type="compositionally biased region" description="Basic residues" evidence="2">
    <location>
        <begin position="1"/>
        <end position="10"/>
    </location>
</feature>
<evidence type="ECO:0000256" key="1">
    <source>
        <dbReference type="RuleBase" id="RU365061"/>
    </source>
</evidence>
<evidence type="ECO:0000256" key="2">
    <source>
        <dbReference type="SAM" id="MobiDB-lite"/>
    </source>
</evidence>
<comment type="subcellular location">
    <subcellularLocation>
        <location evidence="1">Nucleus</location>
    </subcellularLocation>
    <subcellularLocation>
        <location evidence="1">Chromosome</location>
        <location evidence="1">Telomere</location>
    </subcellularLocation>
</comment>
<keyword evidence="1" id="KW-0779">Telomere</keyword>
<dbReference type="EC" id="2.7.7.49" evidence="1"/>
<dbReference type="GO" id="GO:0007004">
    <property type="term" value="P:telomere maintenance via telomerase"/>
    <property type="evidence" value="ECO:0007669"/>
    <property type="project" value="TreeGrafter"/>
</dbReference>
<dbReference type="GO" id="GO:0003720">
    <property type="term" value="F:telomerase activity"/>
    <property type="evidence" value="ECO:0007669"/>
    <property type="project" value="InterPro"/>
</dbReference>
<comment type="catalytic activity">
    <reaction evidence="1">
        <text>DNA(n) + a 2'-deoxyribonucleoside 5'-triphosphate = DNA(n+1) + diphosphate</text>
        <dbReference type="Rhea" id="RHEA:22508"/>
        <dbReference type="Rhea" id="RHEA-COMP:17339"/>
        <dbReference type="Rhea" id="RHEA-COMP:17340"/>
        <dbReference type="ChEBI" id="CHEBI:33019"/>
        <dbReference type="ChEBI" id="CHEBI:61560"/>
        <dbReference type="ChEBI" id="CHEBI:173112"/>
        <dbReference type="EC" id="2.7.7.49"/>
    </reaction>
</comment>
<evidence type="ECO:0000313" key="4">
    <source>
        <dbReference type="Proteomes" id="UP000824998"/>
    </source>
</evidence>
<dbReference type="GO" id="GO:0000781">
    <property type="term" value="C:chromosome, telomeric region"/>
    <property type="evidence" value="ECO:0007669"/>
    <property type="project" value="UniProtKB-SubCell"/>
</dbReference>
<dbReference type="InterPro" id="IPR003545">
    <property type="entry name" value="Telomerase_RT"/>
</dbReference>
<dbReference type="GO" id="GO:0070034">
    <property type="term" value="F:telomerase RNA binding"/>
    <property type="evidence" value="ECO:0007669"/>
    <property type="project" value="TreeGrafter"/>
</dbReference>
<dbReference type="GO" id="GO:0042162">
    <property type="term" value="F:telomeric DNA binding"/>
    <property type="evidence" value="ECO:0007669"/>
    <property type="project" value="TreeGrafter"/>
</dbReference>
<keyword evidence="1" id="KW-0695">RNA-directed DNA polymerase</keyword>
<dbReference type="PANTHER" id="PTHR12066:SF0">
    <property type="entry name" value="TELOMERASE REVERSE TRANSCRIPTASE"/>
    <property type="match status" value="1"/>
</dbReference>
<dbReference type="Proteomes" id="UP000824998">
    <property type="component" value="Unassembled WGS sequence"/>
</dbReference>
<dbReference type="OrthoDB" id="289721at2759"/>
<keyword evidence="1" id="KW-0539">Nucleus</keyword>
<dbReference type="GO" id="GO:0046872">
    <property type="term" value="F:metal ion binding"/>
    <property type="evidence" value="ECO:0007669"/>
    <property type="project" value="UniProtKB-KW"/>
</dbReference>
<organism evidence="3 4">
    <name type="scientific">Amylocarpus encephaloides</name>
    <dbReference type="NCBI Taxonomy" id="45428"/>
    <lineage>
        <taxon>Eukaryota</taxon>
        <taxon>Fungi</taxon>
        <taxon>Dikarya</taxon>
        <taxon>Ascomycota</taxon>
        <taxon>Pezizomycotina</taxon>
        <taxon>Leotiomycetes</taxon>
        <taxon>Helotiales</taxon>
        <taxon>Helotiales incertae sedis</taxon>
        <taxon>Amylocarpus</taxon>
    </lineage>
</organism>
<reference evidence="3" key="1">
    <citation type="journal article" date="2021" name="IMA Fungus">
        <title>Genomic characterization of three marine fungi, including Emericellopsis atlantica sp. nov. with signatures of a generalist lifestyle and marine biomass degradation.</title>
        <authorList>
            <person name="Hagestad O.C."/>
            <person name="Hou L."/>
            <person name="Andersen J.H."/>
            <person name="Hansen E.H."/>
            <person name="Altermark B."/>
            <person name="Li C."/>
            <person name="Kuhnert E."/>
            <person name="Cox R.J."/>
            <person name="Crous P.W."/>
            <person name="Spatafora J.W."/>
            <person name="Lail K."/>
            <person name="Amirebrahimi M."/>
            <person name="Lipzen A."/>
            <person name="Pangilinan J."/>
            <person name="Andreopoulos W."/>
            <person name="Hayes R.D."/>
            <person name="Ng V."/>
            <person name="Grigoriev I.V."/>
            <person name="Jackson S.A."/>
            <person name="Sutton T.D.S."/>
            <person name="Dobson A.D.W."/>
            <person name="Rama T."/>
        </authorList>
    </citation>
    <scope>NUCLEOTIDE SEQUENCE</scope>
    <source>
        <strain evidence="3">TRa018bII</strain>
    </source>
</reference>
<dbReference type="PANTHER" id="PTHR12066">
    <property type="entry name" value="TELOMERASE REVERSE TRANSCRIPTASE"/>
    <property type="match status" value="1"/>
</dbReference>
<proteinExistence type="inferred from homology"/>
<name>A0A9P7YEC9_9HELO</name>
<keyword evidence="1" id="KW-0158">Chromosome</keyword>
<comment type="similarity">
    <text evidence="1">Belongs to the reverse transcriptase family. Telomerase subfamily.</text>
</comment>
<dbReference type="AlphaFoldDB" id="A0A9P7YEC9"/>
<dbReference type="EMBL" id="MU251595">
    <property type="protein sequence ID" value="KAG9231545.1"/>
    <property type="molecule type" value="Genomic_DNA"/>
</dbReference>
<keyword evidence="1" id="KW-0479">Metal-binding</keyword>
<accession>A0A9P7YEC9</accession>
<keyword evidence="1" id="KW-0460">Magnesium</keyword>
<comment type="function">
    <text evidence="1">Telomerase is a ribonucleoprotein enzyme essential for the replication of chromosome termini in most eukaryotes. It elongates telomeres. It is a reverse transcriptase that adds simple sequence repeats to chromosome ends by copying a template sequence within the RNA component of the enzyme.</text>
</comment>
<comment type="caution">
    <text evidence="3">The sequence shown here is derived from an EMBL/GenBank/DDBJ whole genome shotgun (WGS) entry which is preliminary data.</text>
</comment>
<keyword evidence="1" id="KW-0548">Nucleotidyltransferase</keyword>
<protein>
    <recommendedName>
        <fullName evidence="1">Telomerase reverse transcriptase</fullName>
        <ecNumber evidence="1">2.7.7.49</ecNumber>
    </recommendedName>
    <alternativeName>
        <fullName evidence="1">Telomerase catalytic subunit</fullName>
    </alternativeName>
</protein>
<gene>
    <name evidence="3" type="ORF">BJ875DRAFT_115307</name>
</gene>